<dbReference type="InterPro" id="IPR001474">
    <property type="entry name" value="GTP_CycHdrlase_I"/>
</dbReference>
<evidence type="ECO:0000256" key="3">
    <source>
        <dbReference type="ARBA" id="ARBA00022563"/>
    </source>
</evidence>
<evidence type="ECO:0000256" key="4">
    <source>
        <dbReference type="ARBA" id="ARBA00022801"/>
    </source>
</evidence>
<comment type="similarity">
    <text evidence="5">Belongs to the GTP cyclohydrolase I family.</text>
</comment>
<dbReference type="GO" id="GO:0005525">
    <property type="term" value="F:GTP binding"/>
    <property type="evidence" value="ECO:0007669"/>
    <property type="project" value="UniProtKB-KW"/>
</dbReference>
<feature type="binding site" evidence="5">
    <location>
        <position position="78"/>
    </location>
    <ligand>
        <name>Zn(2+)</name>
        <dbReference type="ChEBI" id="CHEBI:29105"/>
    </ligand>
</feature>
<feature type="binding site" evidence="5">
    <location>
        <position position="146"/>
    </location>
    <ligand>
        <name>Zn(2+)</name>
        <dbReference type="ChEBI" id="CHEBI:29105"/>
    </ligand>
</feature>
<name>G0ECJ4_PYRF1</name>
<dbReference type="PROSITE" id="PS00860">
    <property type="entry name" value="GTP_CYCLOHYDROL_1_2"/>
    <property type="match status" value="1"/>
</dbReference>
<comment type="subunit">
    <text evidence="5">Homopolymer.</text>
</comment>
<dbReference type="RefSeq" id="WP_014027241.1">
    <property type="nucleotide sequence ID" value="NC_015931.1"/>
</dbReference>
<dbReference type="eggNOG" id="arCOG04542">
    <property type="taxonomic scope" value="Archaea"/>
</dbReference>
<dbReference type="InterPro" id="IPR043134">
    <property type="entry name" value="GTP-CH-I_N"/>
</dbReference>
<evidence type="ECO:0000256" key="1">
    <source>
        <dbReference type="ARBA" id="ARBA00001052"/>
    </source>
</evidence>
<keyword evidence="5" id="KW-0862">Zinc</keyword>
<dbReference type="EMBL" id="CP002838">
    <property type="protein sequence ID" value="AEM39564.1"/>
    <property type="molecule type" value="Genomic_DNA"/>
</dbReference>
<dbReference type="NCBIfam" id="TIGR00063">
    <property type="entry name" value="folE"/>
    <property type="match status" value="1"/>
</dbReference>
<sequence>MVPRVDKEKVEKAVRMLLEAIGEDPDREGLRETPRRVAEMLEEILGGYDTVEDYAWFTEESDLVVVAGIRFYSLCEHHLLPFFGVAHVAYLPKGKVIGLSKIVRIVQKYARRLQIQERMTQQIADEVMHATGSEDVMVVTEAIHLCMAMRGVKTPAPTIVAALRGEFRRDTWLKKEVYDMIAPFRLSRLVSL</sequence>
<keyword evidence="5" id="KW-0342">GTP-binding</keyword>
<dbReference type="HAMAP" id="MF_00223">
    <property type="entry name" value="FolE"/>
    <property type="match status" value="1"/>
</dbReference>
<dbReference type="GO" id="GO:0006729">
    <property type="term" value="P:tetrahydrobiopterin biosynthetic process"/>
    <property type="evidence" value="ECO:0007669"/>
    <property type="project" value="TreeGrafter"/>
</dbReference>
<dbReference type="KEGG" id="pfm:Pyrfu_1708"/>
<dbReference type="GO" id="GO:0046654">
    <property type="term" value="P:tetrahydrofolate biosynthetic process"/>
    <property type="evidence" value="ECO:0007669"/>
    <property type="project" value="UniProtKB-UniRule"/>
</dbReference>
<comment type="pathway">
    <text evidence="2 5">Cofactor biosynthesis; 7,8-dihydroneopterin triphosphate biosynthesis; 7,8-dihydroneopterin triphosphate from GTP: step 1/1.</text>
</comment>
<dbReference type="Proteomes" id="UP000001037">
    <property type="component" value="Chromosome"/>
</dbReference>
<evidence type="ECO:0000313" key="8">
    <source>
        <dbReference type="Proteomes" id="UP000001037"/>
    </source>
</evidence>
<feature type="domain" description="GTP cyclohydrolase I" evidence="6">
    <location>
        <begin position="11"/>
        <end position="181"/>
    </location>
</feature>
<keyword evidence="3 5" id="KW-0554">One-carbon metabolism</keyword>
<keyword evidence="4 5" id="KW-0378">Hydrolase</keyword>
<dbReference type="NCBIfam" id="NF006826">
    <property type="entry name" value="PRK09347.1-3"/>
    <property type="match status" value="1"/>
</dbReference>
<dbReference type="STRING" id="694429.Pyrfu_1708"/>
<dbReference type="NCBIfam" id="NF006825">
    <property type="entry name" value="PRK09347.1-2"/>
    <property type="match status" value="1"/>
</dbReference>
<keyword evidence="5" id="KW-0547">Nucleotide-binding</keyword>
<feature type="binding site" evidence="5">
    <location>
        <position position="75"/>
    </location>
    <ligand>
        <name>Zn(2+)</name>
        <dbReference type="ChEBI" id="CHEBI:29105"/>
    </ligand>
</feature>
<accession>G0ECJ4</accession>
<dbReference type="PANTHER" id="PTHR11109:SF7">
    <property type="entry name" value="GTP CYCLOHYDROLASE 1"/>
    <property type="match status" value="1"/>
</dbReference>
<dbReference type="GO" id="GO:0008270">
    <property type="term" value="F:zinc ion binding"/>
    <property type="evidence" value="ECO:0007669"/>
    <property type="project" value="UniProtKB-UniRule"/>
</dbReference>
<protein>
    <recommendedName>
        <fullName evidence="5">GTP cyclohydrolase 1</fullName>
        <ecNumber evidence="5">3.5.4.16</ecNumber>
    </recommendedName>
    <alternativeName>
        <fullName evidence="5">GTP cyclohydrolase I</fullName>
        <shortName evidence="5">GTP-CH-I</shortName>
    </alternativeName>
</protein>
<dbReference type="Pfam" id="PF01227">
    <property type="entry name" value="GTP_cyclohydroI"/>
    <property type="match status" value="1"/>
</dbReference>
<dbReference type="InterPro" id="IPR020602">
    <property type="entry name" value="GTP_CycHdrlase_I_dom"/>
</dbReference>
<dbReference type="GO" id="GO:0005737">
    <property type="term" value="C:cytoplasm"/>
    <property type="evidence" value="ECO:0007669"/>
    <property type="project" value="TreeGrafter"/>
</dbReference>
<dbReference type="Gene3D" id="3.30.1130.10">
    <property type="match status" value="1"/>
</dbReference>
<organism evidence="7 8">
    <name type="scientific">Pyrolobus fumarii (strain DSM 11204 / 1A)</name>
    <dbReference type="NCBI Taxonomy" id="694429"/>
    <lineage>
        <taxon>Archaea</taxon>
        <taxon>Thermoproteota</taxon>
        <taxon>Thermoprotei</taxon>
        <taxon>Desulfurococcales</taxon>
        <taxon>Pyrodictiaceae</taxon>
        <taxon>Pyrolobus</taxon>
    </lineage>
</organism>
<dbReference type="Gene3D" id="1.10.286.10">
    <property type="match status" value="1"/>
</dbReference>
<comment type="catalytic activity">
    <reaction evidence="1 5">
        <text>GTP + H2O = 7,8-dihydroneopterin 3'-triphosphate + formate + H(+)</text>
        <dbReference type="Rhea" id="RHEA:17473"/>
        <dbReference type="ChEBI" id="CHEBI:15377"/>
        <dbReference type="ChEBI" id="CHEBI:15378"/>
        <dbReference type="ChEBI" id="CHEBI:15740"/>
        <dbReference type="ChEBI" id="CHEBI:37565"/>
        <dbReference type="ChEBI" id="CHEBI:58462"/>
        <dbReference type="EC" id="3.5.4.16"/>
    </reaction>
</comment>
<evidence type="ECO:0000256" key="5">
    <source>
        <dbReference type="HAMAP-Rule" id="MF_00223"/>
    </source>
</evidence>
<gene>
    <name evidence="5" type="primary">folE</name>
    <name evidence="7" type="ordered locus">Pyrfu_1708</name>
</gene>
<dbReference type="InterPro" id="IPR043133">
    <property type="entry name" value="GTP-CH-I_C/QueF"/>
</dbReference>
<dbReference type="FunCoup" id="G0ECJ4">
    <property type="interactions" value="84"/>
</dbReference>
<reference evidence="7 8" key="1">
    <citation type="journal article" date="2011" name="Stand. Genomic Sci.">
        <title>Complete genome sequence of the hyperthermophilic chemolithoautotroph Pyrolobus fumarii type strain (1A).</title>
        <authorList>
            <person name="Anderson I."/>
            <person name="Goker M."/>
            <person name="Nolan M."/>
            <person name="Lucas S."/>
            <person name="Hammon N."/>
            <person name="Deshpande S."/>
            <person name="Cheng J.F."/>
            <person name="Tapia R."/>
            <person name="Han C."/>
            <person name="Goodwin L."/>
            <person name="Pitluck S."/>
            <person name="Huntemann M."/>
            <person name="Liolios K."/>
            <person name="Ivanova N."/>
            <person name="Pagani I."/>
            <person name="Mavromatis K."/>
            <person name="Ovchinikova G."/>
            <person name="Pati A."/>
            <person name="Chen A."/>
            <person name="Palaniappan K."/>
            <person name="Land M."/>
            <person name="Hauser L."/>
            <person name="Brambilla E.M."/>
            <person name="Huber H."/>
            <person name="Yasawong M."/>
            <person name="Rohde M."/>
            <person name="Spring S."/>
            <person name="Abt B."/>
            <person name="Sikorski J."/>
            <person name="Wirth R."/>
            <person name="Detter J.C."/>
            <person name="Woyke T."/>
            <person name="Bristow J."/>
            <person name="Eisen J.A."/>
            <person name="Markowitz V."/>
            <person name="Hugenholtz P."/>
            <person name="Kyrpides N.C."/>
            <person name="Klenk H.P."/>
            <person name="Lapidus A."/>
        </authorList>
    </citation>
    <scope>NUCLEOTIDE SEQUENCE [LARGE SCALE GENOMIC DNA]</scope>
    <source>
        <strain evidence="8">DSM 11204 / 1A</strain>
    </source>
</reference>
<dbReference type="SUPFAM" id="SSF55620">
    <property type="entry name" value="Tetrahydrobiopterin biosynthesis enzymes-like"/>
    <property type="match status" value="1"/>
</dbReference>
<dbReference type="InterPro" id="IPR018234">
    <property type="entry name" value="GTP_CycHdrlase_I_CS"/>
</dbReference>
<keyword evidence="8" id="KW-1185">Reference proteome</keyword>
<dbReference type="GeneID" id="11138897"/>
<evidence type="ECO:0000259" key="6">
    <source>
        <dbReference type="Pfam" id="PF01227"/>
    </source>
</evidence>
<evidence type="ECO:0000256" key="2">
    <source>
        <dbReference type="ARBA" id="ARBA00005080"/>
    </source>
</evidence>
<dbReference type="GO" id="GO:0006730">
    <property type="term" value="P:one-carbon metabolic process"/>
    <property type="evidence" value="ECO:0007669"/>
    <property type="project" value="UniProtKB-UniRule"/>
</dbReference>
<dbReference type="UniPathway" id="UPA00848">
    <property type="reaction ID" value="UER00151"/>
</dbReference>
<proteinExistence type="inferred from homology"/>
<dbReference type="PANTHER" id="PTHR11109">
    <property type="entry name" value="GTP CYCLOHYDROLASE I"/>
    <property type="match status" value="1"/>
</dbReference>
<dbReference type="AlphaFoldDB" id="G0ECJ4"/>
<dbReference type="GO" id="GO:0003934">
    <property type="term" value="F:GTP cyclohydrolase I activity"/>
    <property type="evidence" value="ECO:0007669"/>
    <property type="project" value="UniProtKB-UniRule"/>
</dbReference>
<dbReference type="HOGENOM" id="CLU_049768_3_3_2"/>
<evidence type="ECO:0000313" key="7">
    <source>
        <dbReference type="EMBL" id="AEM39564.1"/>
    </source>
</evidence>
<dbReference type="EC" id="3.5.4.16" evidence="5"/>
<dbReference type="FunFam" id="1.10.286.10:FF:000001">
    <property type="entry name" value="GTP cyclohydrolase 1"/>
    <property type="match status" value="1"/>
</dbReference>
<dbReference type="FunFam" id="3.30.1130.10:FF:000001">
    <property type="entry name" value="GTP cyclohydrolase 1"/>
    <property type="match status" value="1"/>
</dbReference>
<dbReference type="InParanoid" id="G0ECJ4"/>
<keyword evidence="5" id="KW-0479">Metal-binding</keyword>